<proteinExistence type="predicted"/>
<reference evidence="1" key="2">
    <citation type="journal article" date="2015" name="Fish Shellfish Immunol.">
        <title>Early steps in the European eel (Anguilla anguilla)-Vibrio vulnificus interaction in the gills: Role of the RtxA13 toxin.</title>
        <authorList>
            <person name="Callol A."/>
            <person name="Pajuelo D."/>
            <person name="Ebbesson L."/>
            <person name="Teles M."/>
            <person name="MacKenzie S."/>
            <person name="Amaro C."/>
        </authorList>
    </citation>
    <scope>NUCLEOTIDE SEQUENCE</scope>
</reference>
<dbReference type="AlphaFoldDB" id="A0A0E9XYX3"/>
<sequence>MLFVLNNCSQVNSSVQFSRVKQKCSLNSFILINIHFFVILNIKRIFCTSYFQWRLNESSLKITICLVWCMTM</sequence>
<name>A0A0E9XYX3_ANGAN</name>
<reference evidence="1" key="1">
    <citation type="submission" date="2014-11" db="EMBL/GenBank/DDBJ databases">
        <authorList>
            <person name="Amaro Gonzalez C."/>
        </authorList>
    </citation>
    <scope>NUCLEOTIDE SEQUENCE</scope>
</reference>
<evidence type="ECO:0000313" key="1">
    <source>
        <dbReference type="EMBL" id="JAI07061.1"/>
    </source>
</evidence>
<accession>A0A0E9XYX3</accession>
<protein>
    <submittedName>
        <fullName evidence="1">Uncharacterized protein</fullName>
    </submittedName>
</protein>
<dbReference type="EMBL" id="GBXM01001517">
    <property type="protein sequence ID" value="JAI07061.1"/>
    <property type="molecule type" value="Transcribed_RNA"/>
</dbReference>
<organism evidence="1">
    <name type="scientific">Anguilla anguilla</name>
    <name type="common">European freshwater eel</name>
    <name type="synonym">Muraena anguilla</name>
    <dbReference type="NCBI Taxonomy" id="7936"/>
    <lineage>
        <taxon>Eukaryota</taxon>
        <taxon>Metazoa</taxon>
        <taxon>Chordata</taxon>
        <taxon>Craniata</taxon>
        <taxon>Vertebrata</taxon>
        <taxon>Euteleostomi</taxon>
        <taxon>Actinopterygii</taxon>
        <taxon>Neopterygii</taxon>
        <taxon>Teleostei</taxon>
        <taxon>Anguilliformes</taxon>
        <taxon>Anguillidae</taxon>
        <taxon>Anguilla</taxon>
    </lineage>
</organism>